<gene>
    <name evidence="2" type="ORF">DFQ45_10611</name>
</gene>
<accession>A0A4R6TWY8</accession>
<dbReference type="Gene3D" id="2.40.10.220">
    <property type="entry name" value="predicted glycosyltransferase like domains"/>
    <property type="match status" value="1"/>
</dbReference>
<keyword evidence="3" id="KW-1185">Reference proteome</keyword>
<organism evidence="2 3">
    <name type="scientific">Thiopseudomonas denitrificans</name>
    <dbReference type="NCBI Taxonomy" id="1501432"/>
    <lineage>
        <taxon>Bacteria</taxon>
        <taxon>Pseudomonadati</taxon>
        <taxon>Pseudomonadota</taxon>
        <taxon>Gammaproteobacteria</taxon>
        <taxon>Pseudomonadales</taxon>
        <taxon>Pseudomonadaceae</taxon>
        <taxon>Thiopseudomonas</taxon>
    </lineage>
</organism>
<dbReference type="EMBL" id="SNYK01000006">
    <property type="protein sequence ID" value="TDQ37786.1"/>
    <property type="molecule type" value="Genomic_DNA"/>
</dbReference>
<reference evidence="2 3" key="1">
    <citation type="submission" date="2019-03" db="EMBL/GenBank/DDBJ databases">
        <title>Genomic Encyclopedia of Type Strains, Phase IV (KMG-IV): sequencing the most valuable type-strain genomes for metagenomic binning, comparative biology and taxonomic classification.</title>
        <authorList>
            <person name="Goeker M."/>
        </authorList>
    </citation>
    <scope>NUCLEOTIDE SEQUENCE [LARGE SCALE GENOMIC DNA]</scope>
    <source>
        <strain evidence="2 3">DSM 28679</strain>
    </source>
</reference>
<dbReference type="InterPro" id="IPR009875">
    <property type="entry name" value="PilZ_domain"/>
</dbReference>
<dbReference type="RefSeq" id="WP_101495990.1">
    <property type="nucleotide sequence ID" value="NZ_LNJZ01000003.1"/>
</dbReference>
<evidence type="ECO:0000313" key="3">
    <source>
        <dbReference type="Proteomes" id="UP000294575"/>
    </source>
</evidence>
<comment type="caution">
    <text evidence="2">The sequence shown here is derived from an EMBL/GenBank/DDBJ whole genome shotgun (WGS) entry which is preliminary data.</text>
</comment>
<dbReference type="Pfam" id="PF07238">
    <property type="entry name" value="PilZ"/>
    <property type="match status" value="1"/>
</dbReference>
<dbReference type="SUPFAM" id="SSF141371">
    <property type="entry name" value="PilZ domain-like"/>
    <property type="match status" value="1"/>
</dbReference>
<dbReference type="AlphaFoldDB" id="A0A4R6TWY8"/>
<protein>
    <submittedName>
        <fullName evidence="2">PilZ domain-containing protein</fullName>
    </submittedName>
</protein>
<name>A0A4R6TWY8_9GAMM</name>
<evidence type="ECO:0000259" key="1">
    <source>
        <dbReference type="Pfam" id="PF07238"/>
    </source>
</evidence>
<sequence length="89" mass="9897">MQVHLRQHIRTALKCTIKVTHPDFAEDIIANTEDLSDTGVFVQHPVLAGLKVGDVVYGQVQDMPIEAPVLMLEVMRVTPDGAGFRFIQQ</sequence>
<feature type="domain" description="PilZ" evidence="1">
    <location>
        <begin position="5"/>
        <end position="87"/>
    </location>
</feature>
<dbReference type="OrthoDB" id="7063880at2"/>
<proteinExistence type="predicted"/>
<dbReference type="Proteomes" id="UP000294575">
    <property type="component" value="Unassembled WGS sequence"/>
</dbReference>
<evidence type="ECO:0000313" key="2">
    <source>
        <dbReference type="EMBL" id="TDQ37786.1"/>
    </source>
</evidence>
<dbReference type="GO" id="GO:0035438">
    <property type="term" value="F:cyclic-di-GMP binding"/>
    <property type="evidence" value="ECO:0007669"/>
    <property type="project" value="InterPro"/>
</dbReference>